<dbReference type="EMBL" id="CXST01000002">
    <property type="protein sequence ID" value="CTQ45542.1"/>
    <property type="molecule type" value="Genomic_DNA"/>
</dbReference>
<proteinExistence type="predicted"/>
<organism evidence="1 2">
    <name type="scientific">Roseibium aggregatum</name>
    <dbReference type="NCBI Taxonomy" id="187304"/>
    <lineage>
        <taxon>Bacteria</taxon>
        <taxon>Pseudomonadati</taxon>
        <taxon>Pseudomonadota</taxon>
        <taxon>Alphaproteobacteria</taxon>
        <taxon>Hyphomicrobiales</taxon>
        <taxon>Stappiaceae</taxon>
        <taxon>Roseibium</taxon>
    </lineage>
</organism>
<accession>A0A0M6Y622</accession>
<dbReference type="Proteomes" id="UP000048926">
    <property type="component" value="Unassembled WGS sequence"/>
</dbReference>
<evidence type="ECO:0000313" key="2">
    <source>
        <dbReference type="Proteomes" id="UP000048926"/>
    </source>
</evidence>
<name>A0A0M6Y622_9HYPH</name>
<reference evidence="2" key="1">
    <citation type="submission" date="2015-07" db="EMBL/GenBank/DDBJ databases">
        <authorList>
            <person name="Rodrigo-Torres Lidia"/>
            <person name="Arahal R.David."/>
        </authorList>
    </citation>
    <scope>NUCLEOTIDE SEQUENCE [LARGE SCALE GENOMIC DNA]</scope>
    <source>
        <strain evidence="2">CECT 4801</strain>
    </source>
</reference>
<protein>
    <submittedName>
        <fullName evidence="1">Uncharacterized protein</fullName>
    </submittedName>
</protein>
<sequence>MPSEIKFFAISSEPTTDWSLGKQVLAAFEETGTQLIPEVLFHWDDKIGPFISVEQVEPYWAQVAQMRVNGVLSEFSIGLRWKRNKVAKYEAEISHTRKDARGNTLDGRLSVYAPLHKKTDWRHLGARICEVMNADLAMLHCFTSFDNEPAQSNTPESYFRSFTIVDAKIPNIGWGMFYGRRFVHEVDEAAISAAGCPVQRIGGGYLVQVTEDINDVVNDFDRFSKRRAELKSLFRDDLFLIKDEPKVS</sequence>
<keyword evidence="2" id="KW-1185">Reference proteome</keyword>
<evidence type="ECO:0000313" key="1">
    <source>
        <dbReference type="EMBL" id="CTQ45542.1"/>
    </source>
</evidence>
<dbReference type="AlphaFoldDB" id="A0A0M6Y622"/>
<gene>
    <name evidence="1" type="ORF">LAL4801_03996</name>
</gene>